<dbReference type="EMBL" id="PKPP01000048">
    <property type="protein sequence ID" value="PWA98808.1"/>
    <property type="molecule type" value="Genomic_DNA"/>
</dbReference>
<feature type="repeat" description="WD" evidence="3">
    <location>
        <begin position="486"/>
        <end position="527"/>
    </location>
</feature>
<dbReference type="SMART" id="SM00320">
    <property type="entry name" value="WD40"/>
    <property type="match status" value="4"/>
</dbReference>
<dbReference type="PROSITE" id="PS00678">
    <property type="entry name" value="WD_REPEATS_1"/>
    <property type="match status" value="1"/>
</dbReference>
<evidence type="ECO:0000259" key="4">
    <source>
        <dbReference type="Pfam" id="PF00112"/>
    </source>
</evidence>
<gene>
    <name evidence="5" type="ORF">CTI12_AA008560</name>
</gene>
<dbReference type="InterPro" id="IPR015943">
    <property type="entry name" value="WD40/YVTN_repeat-like_dom_sf"/>
</dbReference>
<protein>
    <submittedName>
        <fullName evidence="5">Transducin/WD40 repeat-like superfamily protein</fullName>
    </submittedName>
</protein>
<dbReference type="PROSITE" id="PS50082">
    <property type="entry name" value="WD_REPEATS_2"/>
    <property type="match status" value="1"/>
</dbReference>
<keyword evidence="1 3" id="KW-0853">WD repeat</keyword>
<dbReference type="STRING" id="35608.A0A2U1QLD7"/>
<dbReference type="OrthoDB" id="346371at2759"/>
<dbReference type="Gene3D" id="3.90.70.10">
    <property type="entry name" value="Cysteine proteinases"/>
    <property type="match status" value="1"/>
</dbReference>
<dbReference type="Pfam" id="PF00112">
    <property type="entry name" value="Peptidase_C1"/>
    <property type="match status" value="1"/>
</dbReference>
<proteinExistence type="predicted"/>
<dbReference type="SUPFAM" id="SSF50978">
    <property type="entry name" value="WD40 repeat-like"/>
    <property type="match status" value="1"/>
</dbReference>
<dbReference type="InterPro" id="IPR038765">
    <property type="entry name" value="Papain-like_cys_pep_sf"/>
</dbReference>
<dbReference type="Proteomes" id="UP000245207">
    <property type="component" value="Unassembled WGS sequence"/>
</dbReference>
<dbReference type="GO" id="GO:0008234">
    <property type="term" value="F:cysteine-type peptidase activity"/>
    <property type="evidence" value="ECO:0007669"/>
    <property type="project" value="InterPro"/>
</dbReference>
<evidence type="ECO:0000313" key="6">
    <source>
        <dbReference type="Proteomes" id="UP000245207"/>
    </source>
</evidence>
<feature type="domain" description="Peptidase C1A papain C-terminal" evidence="4">
    <location>
        <begin position="184"/>
        <end position="227"/>
    </location>
</feature>
<keyword evidence="6" id="KW-1185">Reference proteome</keyword>
<evidence type="ECO:0000313" key="5">
    <source>
        <dbReference type="EMBL" id="PWA98808.1"/>
    </source>
</evidence>
<dbReference type="PROSITE" id="PS50294">
    <property type="entry name" value="WD_REPEATS_REGION"/>
    <property type="match status" value="1"/>
</dbReference>
<evidence type="ECO:0000256" key="2">
    <source>
        <dbReference type="ARBA" id="ARBA00022737"/>
    </source>
</evidence>
<keyword evidence="2" id="KW-0677">Repeat</keyword>
<reference evidence="5 6" key="1">
    <citation type="journal article" date="2018" name="Mol. Plant">
        <title>The genome of Artemisia annua provides insight into the evolution of Asteraceae family and artemisinin biosynthesis.</title>
        <authorList>
            <person name="Shen Q."/>
            <person name="Zhang L."/>
            <person name="Liao Z."/>
            <person name="Wang S."/>
            <person name="Yan T."/>
            <person name="Shi P."/>
            <person name="Liu M."/>
            <person name="Fu X."/>
            <person name="Pan Q."/>
            <person name="Wang Y."/>
            <person name="Lv Z."/>
            <person name="Lu X."/>
            <person name="Zhang F."/>
            <person name="Jiang W."/>
            <person name="Ma Y."/>
            <person name="Chen M."/>
            <person name="Hao X."/>
            <person name="Li L."/>
            <person name="Tang Y."/>
            <person name="Lv G."/>
            <person name="Zhou Y."/>
            <person name="Sun X."/>
            <person name="Brodelius P.E."/>
            <person name="Rose J.K.C."/>
            <person name="Tang K."/>
        </authorList>
    </citation>
    <scope>NUCLEOTIDE SEQUENCE [LARGE SCALE GENOMIC DNA]</scope>
    <source>
        <strain evidence="6">cv. Huhao1</strain>
        <tissue evidence="5">Leaf</tissue>
    </source>
</reference>
<accession>A0A2U1QLD7</accession>
<dbReference type="PANTHER" id="PTHR45282:SF2">
    <property type="entry name" value="OS03G0858400 PROTEIN"/>
    <property type="match status" value="1"/>
</dbReference>
<dbReference type="InterPro" id="IPR000668">
    <property type="entry name" value="Peptidase_C1A_C"/>
</dbReference>
<name>A0A2U1QLD7_ARTAN</name>
<comment type="caution">
    <text evidence="5">The sequence shown here is derived from an EMBL/GenBank/DDBJ whole genome shotgun (WGS) entry which is preliminary data.</text>
</comment>
<dbReference type="AlphaFoldDB" id="A0A2U1QLD7"/>
<evidence type="ECO:0000256" key="1">
    <source>
        <dbReference type="ARBA" id="ARBA00022574"/>
    </source>
</evidence>
<dbReference type="InterPro" id="IPR036322">
    <property type="entry name" value="WD40_repeat_dom_sf"/>
</dbReference>
<dbReference type="SUPFAM" id="SSF54001">
    <property type="entry name" value="Cysteine proteinases"/>
    <property type="match status" value="1"/>
</dbReference>
<dbReference type="PANTHER" id="PTHR45282">
    <property type="entry name" value="OS03G0858400 PROTEIN"/>
    <property type="match status" value="1"/>
</dbReference>
<dbReference type="Pfam" id="PF00400">
    <property type="entry name" value="WD40"/>
    <property type="match status" value="3"/>
</dbReference>
<dbReference type="InterPro" id="IPR019775">
    <property type="entry name" value="WD40_repeat_CS"/>
</dbReference>
<dbReference type="Gene3D" id="2.130.10.10">
    <property type="entry name" value="YVTN repeat-like/Quinoprotein amine dehydrogenase"/>
    <property type="match status" value="3"/>
</dbReference>
<organism evidence="5 6">
    <name type="scientific">Artemisia annua</name>
    <name type="common">Sweet wormwood</name>
    <dbReference type="NCBI Taxonomy" id="35608"/>
    <lineage>
        <taxon>Eukaryota</taxon>
        <taxon>Viridiplantae</taxon>
        <taxon>Streptophyta</taxon>
        <taxon>Embryophyta</taxon>
        <taxon>Tracheophyta</taxon>
        <taxon>Spermatophyta</taxon>
        <taxon>Magnoliopsida</taxon>
        <taxon>eudicotyledons</taxon>
        <taxon>Gunneridae</taxon>
        <taxon>Pentapetalae</taxon>
        <taxon>asterids</taxon>
        <taxon>campanulids</taxon>
        <taxon>Asterales</taxon>
        <taxon>Asteraceae</taxon>
        <taxon>Asteroideae</taxon>
        <taxon>Anthemideae</taxon>
        <taxon>Artemisiinae</taxon>
        <taxon>Artemisia</taxon>
    </lineage>
</organism>
<dbReference type="GO" id="GO:0006508">
    <property type="term" value="P:proteolysis"/>
    <property type="evidence" value="ECO:0007669"/>
    <property type="project" value="InterPro"/>
</dbReference>
<dbReference type="InterPro" id="IPR001680">
    <property type="entry name" value="WD40_rpt"/>
</dbReference>
<sequence>MEIEFVIIENDSRRFRSSVRRMFKTSYDQKYEGICLSIALADALTVTFRIKYGQMVDFSPQPLLQRHILNFKDARACLLNPDLGLQEHCNYQFIHIAGLPNYQSGNHYTLKDLKLVFGWDNIVAALKWNFGPWGPKFPIVAGVDMNKFGREEARLAWSEKPFRRDGDRGKEALVFSYEEEVELASKASHVVIITGLDTSSLYEEEHVLEIKNSWGGKWGEGGYSKVTYHFIDSIVIPVFWGDVEEVDQHHHPLELNTSIGQENSMNGICFSDDGHHLATACDDGVVRIFHMGVASSISFECTDIISFKAGCHPTAVAFADDASVVVACKHAAIADNDAADDDVADDDVSVAEACKSAPRKGSSLYIYGKDNSRDGDDSPQFHLKNEIHEVHYQKHIVSLYGAKVASVDGSTLLVSSSEGTDIKILEGKSGKRLGIADTNQGKNNMATISPDGQYIVAATLGHTVKVWKIEYGLDASSAAVTKVKSLTGHKGEVTWLCFTPDSNRIISASVDGCLRVWNINVSDENASESKILKKTPIPQDLKKTTRLHYDRLAISPDGKILAVTQNSVLQWLSFETGEVLDTAESAHEGNITSVTWAPKPILIGDKNVSVLATLGDDKKLKLWTAPALP</sequence>
<evidence type="ECO:0000256" key="3">
    <source>
        <dbReference type="PROSITE-ProRule" id="PRU00221"/>
    </source>
</evidence>